<feature type="transmembrane region" description="Helical" evidence="2">
    <location>
        <begin position="260"/>
        <end position="280"/>
    </location>
</feature>
<feature type="transmembrane region" description="Helical" evidence="2">
    <location>
        <begin position="40"/>
        <end position="68"/>
    </location>
</feature>
<feature type="region of interest" description="Disordered" evidence="1">
    <location>
        <begin position="1"/>
        <end position="26"/>
    </location>
</feature>
<proteinExistence type="predicted"/>
<organism evidence="3 4">
    <name type="scientific">Phoenicibacter congonensis</name>
    <dbReference type="NCBI Taxonomy" id="1944646"/>
    <lineage>
        <taxon>Bacteria</taxon>
        <taxon>Bacillati</taxon>
        <taxon>Actinomycetota</taxon>
        <taxon>Coriobacteriia</taxon>
        <taxon>Eggerthellales</taxon>
        <taxon>Eggerthellaceae</taxon>
        <taxon>Phoenicibacter</taxon>
    </lineage>
</organism>
<keyword evidence="2" id="KW-1133">Transmembrane helix</keyword>
<dbReference type="AlphaFoldDB" id="A0AA43RHM4"/>
<reference evidence="3" key="1">
    <citation type="submission" date="2023-07" db="EMBL/GenBank/DDBJ databases">
        <title>Between Cages and Wild: Unraveling the Impact of Captivity on Animal Microbiomes and Antimicrobial Resistance.</title>
        <authorList>
            <person name="Schmartz G.P."/>
            <person name="Rehner J."/>
            <person name="Schuff M.J."/>
            <person name="Becker S.L."/>
            <person name="Kravczyk M."/>
            <person name="Gurevich A."/>
            <person name="Francke R."/>
            <person name="Mueller R."/>
            <person name="Keller V."/>
            <person name="Keller A."/>
        </authorList>
    </citation>
    <scope>NUCLEOTIDE SEQUENCE</scope>
    <source>
        <strain evidence="3">S12M_St_49</strain>
    </source>
</reference>
<feature type="transmembrane region" description="Helical" evidence="2">
    <location>
        <begin position="499"/>
        <end position="520"/>
    </location>
</feature>
<feature type="transmembrane region" description="Helical" evidence="2">
    <location>
        <begin position="337"/>
        <end position="356"/>
    </location>
</feature>
<dbReference type="InterPro" id="IPR010540">
    <property type="entry name" value="CmpB_TMEM229"/>
</dbReference>
<keyword evidence="2" id="KW-0812">Transmembrane</keyword>
<accession>A0AA43RHM4</accession>
<keyword evidence="2" id="KW-0472">Membrane</keyword>
<feature type="transmembrane region" description="Helical" evidence="2">
    <location>
        <begin position="122"/>
        <end position="141"/>
    </location>
</feature>
<dbReference type="Pfam" id="PF06541">
    <property type="entry name" value="ABC_trans_CmpB"/>
    <property type="match status" value="1"/>
</dbReference>
<keyword evidence="4" id="KW-1185">Reference proteome</keyword>
<evidence type="ECO:0000313" key="3">
    <source>
        <dbReference type="EMBL" id="MDO4841989.1"/>
    </source>
</evidence>
<feature type="transmembrane region" description="Helical" evidence="2">
    <location>
        <begin position="200"/>
        <end position="223"/>
    </location>
</feature>
<sequence>MNMTSQSSSNSEVKKSKKQIKKDERKSWSEERRRLRTVSIFNIVLSTCLIAFLGVVLAALMALFSSGAISQGLGPTENVNIIYSADEIAQAFIYAIFMQAVLLLAGIFGVRGAKNPKKIMSVFFLSFFYNIFMLSGLVNTVANDQDITSNILSIVMLCLPAYMCYLAWRIRVNREDLDGQLPGNDGAEYPDGFNPKKLGLMWFLMVIFAINIIVTVLSLTVLVKGQYELTFTQLLDLLNLIFEGVLFYMIWKRYAVTRKAAVFFSLFNIVIGTGFNLYVGTFNAETQVSLCFFDLLILFYFLFSRRAEAILTVKLTKEGVIRHVEKEEKFFKPKTWAFWRSIIVYFCIFSVMGHWMEAGYCTFIKLGILPGIYDPTSQIWSDWLYPFPVYGIGFVACALAFYPIKNWLQKHIHNKWSPLLVSFVINALVCTGIELVLGLTQNQPVNGVYPLWDYSNMFCNFMGQICLQNALAFGFAATIITWVVYPFLEQHRLMLDNNVCNVIFVVVVVFFAILMGLYLVKLTLPEAISGTLSTSTE</sequence>
<feature type="transmembrane region" description="Helical" evidence="2">
    <location>
        <begin position="383"/>
        <end position="404"/>
    </location>
</feature>
<feature type="transmembrane region" description="Helical" evidence="2">
    <location>
        <begin position="286"/>
        <end position="303"/>
    </location>
</feature>
<name>A0AA43RHM4_9ACTN</name>
<feature type="transmembrane region" description="Helical" evidence="2">
    <location>
        <begin position="88"/>
        <end position="110"/>
    </location>
</feature>
<gene>
    <name evidence="3" type="ORF">Q3982_04855</name>
</gene>
<feature type="transmembrane region" description="Helical" evidence="2">
    <location>
        <begin position="229"/>
        <end position="248"/>
    </location>
</feature>
<feature type="compositionally biased region" description="Low complexity" evidence="1">
    <location>
        <begin position="1"/>
        <end position="11"/>
    </location>
</feature>
<evidence type="ECO:0000313" key="4">
    <source>
        <dbReference type="Proteomes" id="UP001168575"/>
    </source>
</evidence>
<feature type="transmembrane region" description="Helical" evidence="2">
    <location>
        <begin position="461"/>
        <end position="487"/>
    </location>
</feature>
<evidence type="ECO:0000256" key="1">
    <source>
        <dbReference type="SAM" id="MobiDB-lite"/>
    </source>
</evidence>
<protein>
    <submittedName>
        <fullName evidence="3">ABC transporter permease</fullName>
    </submittedName>
</protein>
<dbReference type="EMBL" id="JAUMVS010000074">
    <property type="protein sequence ID" value="MDO4841989.1"/>
    <property type="molecule type" value="Genomic_DNA"/>
</dbReference>
<feature type="transmembrane region" description="Helical" evidence="2">
    <location>
        <begin position="416"/>
        <end position="441"/>
    </location>
</feature>
<dbReference type="Proteomes" id="UP001168575">
    <property type="component" value="Unassembled WGS sequence"/>
</dbReference>
<comment type="caution">
    <text evidence="3">The sequence shown here is derived from an EMBL/GenBank/DDBJ whole genome shotgun (WGS) entry which is preliminary data.</text>
</comment>
<evidence type="ECO:0000256" key="2">
    <source>
        <dbReference type="SAM" id="Phobius"/>
    </source>
</evidence>
<feature type="transmembrane region" description="Helical" evidence="2">
    <location>
        <begin position="147"/>
        <end position="168"/>
    </location>
</feature>